<comment type="similarity">
    <text evidence="7">Belongs to the endonuclease V family.</text>
</comment>
<dbReference type="RefSeq" id="WP_144732340.1">
    <property type="nucleotide sequence ID" value="NZ_ML675586.1"/>
</dbReference>
<evidence type="ECO:0000256" key="6">
    <source>
        <dbReference type="ARBA" id="ARBA00022801"/>
    </source>
</evidence>
<protein>
    <recommendedName>
        <fullName evidence="7">Endonuclease V</fullName>
        <ecNumber evidence="7">3.1.21.7</ecNumber>
    </recommendedName>
    <alternativeName>
        <fullName evidence="7">Deoxyinosine 3'endonuclease</fullName>
    </alternativeName>
    <alternativeName>
        <fullName evidence="7">Deoxyribonuclease V</fullName>
        <shortName evidence="7">DNase V</shortName>
    </alternativeName>
</protein>
<feature type="binding site" evidence="7">
    <location>
        <position position="104"/>
    </location>
    <ligand>
        <name>Mg(2+)</name>
        <dbReference type="ChEBI" id="CHEBI:18420"/>
    </ligand>
</feature>
<organism evidence="8 9">
    <name type="scientific">Candidatus Nitrosocosmicus arcticus</name>
    <dbReference type="NCBI Taxonomy" id="2035267"/>
    <lineage>
        <taxon>Archaea</taxon>
        <taxon>Nitrososphaerota</taxon>
        <taxon>Nitrososphaeria</taxon>
        <taxon>Nitrososphaerales</taxon>
        <taxon>Nitrososphaeraceae</taxon>
        <taxon>Candidatus Nitrosocosmicus</taxon>
    </lineage>
</organism>
<evidence type="ECO:0000256" key="7">
    <source>
        <dbReference type="HAMAP-Rule" id="MF_00801"/>
    </source>
</evidence>
<dbReference type="GO" id="GO:0003727">
    <property type="term" value="F:single-stranded RNA binding"/>
    <property type="evidence" value="ECO:0007669"/>
    <property type="project" value="TreeGrafter"/>
</dbReference>
<evidence type="ECO:0000256" key="5">
    <source>
        <dbReference type="ARBA" id="ARBA00022759"/>
    </source>
</evidence>
<sequence length="229" mass="25959">MDNNDLYVNARELQKQLAKKVIIKDDFDSEIEFVCGVDVSYKKNIAQCSAVIVKYNSLETVEVVTSKSNIESPYIPGLFILRESNPILLTLKLLKKPFQLLLIDGHGILHPRRCGLACYMGITLDIPTVGVAKSLLYGSVQENGFVKYNKEVLGYSIKRDEHLKKIIYVSTGHKVSLSTSIGVVRSITKIGEWIPEPLRIADIRSKDYDNKENDQFWSFTINDTTIRFL</sequence>
<feature type="site" description="Interaction with target DNA" evidence="7">
    <location>
        <position position="74"/>
    </location>
</feature>
<keyword evidence="7" id="KW-0234">DNA repair</keyword>
<comment type="function">
    <text evidence="7">DNA repair enzyme involved in the repair of deaminated bases. Selectively cleaves double-stranded DNA at the second phosphodiester bond 3' to a deoxyinosine leaving behind the intact lesion on the nicked DNA.</text>
</comment>
<dbReference type="GO" id="GO:0043737">
    <property type="term" value="F:deoxyribonuclease V activity"/>
    <property type="evidence" value="ECO:0007669"/>
    <property type="project" value="UniProtKB-UniRule"/>
</dbReference>
<dbReference type="InterPro" id="IPR007581">
    <property type="entry name" value="Endonuclease-V"/>
</dbReference>
<comment type="caution">
    <text evidence="8">The sequence shown here is derived from an EMBL/GenBank/DDBJ whole genome shotgun (WGS) entry which is preliminary data.</text>
</comment>
<dbReference type="Pfam" id="PF04493">
    <property type="entry name" value="Endonuclease_5"/>
    <property type="match status" value="1"/>
</dbReference>
<dbReference type="OrthoDB" id="7885at2157"/>
<dbReference type="PANTHER" id="PTHR28511:SF1">
    <property type="entry name" value="ENDONUCLEASE V"/>
    <property type="match status" value="1"/>
</dbReference>
<dbReference type="GO" id="GO:0016891">
    <property type="term" value="F:RNA endonuclease activity producing 5'-phosphomonoesters, hydrolytic mechanism"/>
    <property type="evidence" value="ECO:0007669"/>
    <property type="project" value="TreeGrafter"/>
</dbReference>
<evidence type="ECO:0000256" key="3">
    <source>
        <dbReference type="ARBA" id="ARBA00022490"/>
    </source>
</evidence>
<keyword evidence="4 7" id="KW-0540">Nuclease</keyword>
<evidence type="ECO:0000256" key="4">
    <source>
        <dbReference type="ARBA" id="ARBA00022722"/>
    </source>
</evidence>
<evidence type="ECO:0000256" key="1">
    <source>
        <dbReference type="ARBA" id="ARBA00001835"/>
    </source>
</evidence>
<dbReference type="AlphaFoldDB" id="A0A557STR6"/>
<evidence type="ECO:0000256" key="2">
    <source>
        <dbReference type="ARBA" id="ARBA00004496"/>
    </source>
</evidence>
<name>A0A557STR6_9ARCH</name>
<dbReference type="PANTHER" id="PTHR28511">
    <property type="entry name" value="ENDONUCLEASE V"/>
    <property type="match status" value="1"/>
</dbReference>
<keyword evidence="7" id="KW-0227">DNA damage</keyword>
<comment type="cofactor">
    <cofactor evidence="7">
        <name>Mg(2+)</name>
        <dbReference type="ChEBI" id="CHEBI:18420"/>
    </cofactor>
</comment>
<dbReference type="EC" id="3.1.21.7" evidence="7"/>
<keyword evidence="6 7" id="KW-0378">Hydrolase</keyword>
<dbReference type="GO" id="GO:0000287">
    <property type="term" value="F:magnesium ion binding"/>
    <property type="evidence" value="ECO:0007669"/>
    <property type="project" value="UniProtKB-UniRule"/>
</dbReference>
<keyword evidence="9" id="KW-1185">Reference proteome</keyword>
<dbReference type="CDD" id="cd06559">
    <property type="entry name" value="Endonuclease_V"/>
    <property type="match status" value="1"/>
</dbReference>
<keyword evidence="7" id="KW-0460">Magnesium</keyword>
<evidence type="ECO:0000313" key="8">
    <source>
        <dbReference type="EMBL" id="TVP40004.1"/>
    </source>
</evidence>
<feature type="binding site" evidence="7">
    <location>
        <position position="38"/>
    </location>
    <ligand>
        <name>Mg(2+)</name>
        <dbReference type="ChEBI" id="CHEBI:18420"/>
    </ligand>
</feature>
<comment type="subcellular location">
    <subcellularLocation>
        <location evidence="2 7">Cytoplasm</location>
    </subcellularLocation>
</comment>
<comment type="catalytic activity">
    <reaction evidence="1 7">
        <text>Endonucleolytic cleavage at apurinic or apyrimidinic sites to products with a 5'-phosphate.</text>
        <dbReference type="EC" id="3.1.21.7"/>
    </reaction>
</comment>
<dbReference type="EMBL" id="VOAH01000010">
    <property type="protein sequence ID" value="TVP40004.1"/>
    <property type="molecule type" value="Genomic_DNA"/>
</dbReference>
<keyword evidence="5 7" id="KW-0255">Endonuclease</keyword>
<dbReference type="Proteomes" id="UP000315289">
    <property type="component" value="Unassembled WGS sequence"/>
</dbReference>
<dbReference type="GO" id="GO:0006281">
    <property type="term" value="P:DNA repair"/>
    <property type="evidence" value="ECO:0007669"/>
    <property type="project" value="UniProtKB-UniRule"/>
</dbReference>
<keyword evidence="3 7" id="KW-0963">Cytoplasm</keyword>
<dbReference type="Gene3D" id="3.30.2170.10">
    <property type="entry name" value="archaeoglobus fulgidus dsm 4304 superfamily"/>
    <property type="match status" value="1"/>
</dbReference>
<accession>A0A557STR6</accession>
<dbReference type="HAMAP" id="MF_00801">
    <property type="entry name" value="Endonuclease_5"/>
    <property type="match status" value="1"/>
</dbReference>
<keyword evidence="7" id="KW-0479">Metal-binding</keyword>
<gene>
    <name evidence="8" type="primary">endoV</name>
    <name evidence="7" type="synonym">nfi</name>
    <name evidence="8" type="ORF">NARC_100066</name>
</gene>
<proteinExistence type="inferred from homology"/>
<dbReference type="GO" id="GO:0005737">
    <property type="term" value="C:cytoplasm"/>
    <property type="evidence" value="ECO:0007669"/>
    <property type="project" value="UniProtKB-SubCell"/>
</dbReference>
<reference evidence="8 9" key="1">
    <citation type="journal article" date="2019" name="Front. Microbiol.">
        <title>Ammonia Oxidation by the Arctic Terrestrial Thaumarchaeote Candidatus Nitrosocosmicus arcticus Is Stimulated by Increasing Temperatures.</title>
        <authorList>
            <person name="Alves R.J.E."/>
            <person name="Kerou M."/>
            <person name="Zappe A."/>
            <person name="Bittner R."/>
            <person name="Abby S.S."/>
            <person name="Schmidt H.A."/>
            <person name="Pfeifer K."/>
            <person name="Schleper C."/>
        </authorList>
    </citation>
    <scope>NUCLEOTIDE SEQUENCE [LARGE SCALE GENOMIC DNA]</scope>
    <source>
        <strain evidence="8 9">Kfb</strain>
    </source>
</reference>
<evidence type="ECO:0000313" key="9">
    <source>
        <dbReference type="Proteomes" id="UP000315289"/>
    </source>
</evidence>